<reference evidence="12 13" key="1">
    <citation type="submission" date="2020-02" db="EMBL/GenBank/DDBJ databases">
        <title>Genomic and physiological characterization of two novel Nitrospinaceae genera.</title>
        <authorList>
            <person name="Mueller A.J."/>
            <person name="Jung M.-Y."/>
            <person name="Strachan C.R."/>
            <person name="Herbold C.W."/>
            <person name="Kirkegaard R.H."/>
            <person name="Daims H."/>
        </authorList>
    </citation>
    <scope>NUCLEOTIDE SEQUENCE [LARGE SCALE GENOMIC DNA]</scope>
    <source>
        <strain evidence="12">EB</strain>
    </source>
</reference>
<dbReference type="PIRSF" id="PIRSF000774">
    <property type="entry name" value="RpoN"/>
    <property type="match status" value="1"/>
</dbReference>
<dbReference type="GO" id="GO:0003677">
    <property type="term" value="F:DNA binding"/>
    <property type="evidence" value="ECO:0007669"/>
    <property type="project" value="UniProtKB-KW"/>
</dbReference>
<evidence type="ECO:0000256" key="1">
    <source>
        <dbReference type="ARBA" id="ARBA00008798"/>
    </source>
</evidence>
<feature type="domain" description="RNA polymerase sigma factor 54 core-binding" evidence="11">
    <location>
        <begin position="138"/>
        <end position="325"/>
    </location>
</feature>
<dbReference type="Proteomes" id="UP000594688">
    <property type="component" value="Chromosome"/>
</dbReference>
<dbReference type="GO" id="GO:0016779">
    <property type="term" value="F:nucleotidyltransferase activity"/>
    <property type="evidence" value="ECO:0007669"/>
    <property type="project" value="UniProtKB-KW"/>
</dbReference>
<evidence type="ECO:0000256" key="8">
    <source>
        <dbReference type="ARBA" id="ARBA00023163"/>
    </source>
</evidence>
<dbReference type="NCBIfam" id="TIGR02395">
    <property type="entry name" value="rpoN_sigma"/>
    <property type="match status" value="1"/>
</dbReference>
<dbReference type="EMBL" id="CP048685">
    <property type="protein sequence ID" value="QPJ63558.1"/>
    <property type="molecule type" value="Genomic_DNA"/>
</dbReference>
<dbReference type="InterPro" id="IPR007634">
    <property type="entry name" value="RNA_pol_sigma_54_DNA-bd"/>
</dbReference>
<evidence type="ECO:0000256" key="7">
    <source>
        <dbReference type="ARBA" id="ARBA00023125"/>
    </source>
</evidence>
<sequence>MGMELKLNLKMSQKLVMTPMLQQAIKLLPLARLELAQLVQQEMIENPVLEEILEEDEDETLPEETEEELEPGLSDLEGDATATQELDPGSEHTEPLVHEDIGQEGESSKDQDMEWEEYFQDNYEPHVPADHSSEPPSIEATCKKEPTLHDHLHWQLNLSVDTDEEKFIGSCIIGNIQNDGYLNIGLEELVEISKAPIEKIESVLKVIQGFDPVGVGSRTLKECLLIQANALPEKNPILIDLIENFLEKLDQKHFQKIANSLKISIDSLISTLETLKELDPKPGLQFQSEGIDYIVPDIIVVLTQDGYEVLLNDEGVPKVRISSYYHDLLKSTSEDQTKEYLESKYRAAQWLIKSIDQRRQTIYKVGKSIVKLQTEFFEKGLSYLKPMVLRDVARDIEMHESTVSRITTNKYIDTPQGIFELKFFFHSGIKSYMGNNNLSSIRVKNMIQEIIAEENPKKPYTDDEMVEMLMKKNAKIARRTVTKYRKELNILPASKRKKLF</sequence>
<keyword evidence="4" id="KW-0548">Nucleotidyltransferase</keyword>
<dbReference type="GO" id="GO:0000428">
    <property type="term" value="C:DNA-directed RNA polymerase complex"/>
    <property type="evidence" value="ECO:0007669"/>
    <property type="project" value="UniProtKB-KW"/>
</dbReference>
<dbReference type="InterPro" id="IPR007046">
    <property type="entry name" value="RNA_pol_sigma_54_core-bd"/>
</dbReference>
<evidence type="ECO:0000256" key="4">
    <source>
        <dbReference type="ARBA" id="ARBA00022695"/>
    </source>
</evidence>
<dbReference type="GO" id="GO:0001216">
    <property type="term" value="F:DNA-binding transcription activator activity"/>
    <property type="evidence" value="ECO:0007669"/>
    <property type="project" value="InterPro"/>
</dbReference>
<keyword evidence="5" id="KW-0805">Transcription regulation</keyword>
<dbReference type="Gene3D" id="1.10.10.60">
    <property type="entry name" value="Homeodomain-like"/>
    <property type="match status" value="1"/>
</dbReference>
<name>A0A7T0G1Z2_9BACT</name>
<evidence type="ECO:0000256" key="5">
    <source>
        <dbReference type="ARBA" id="ARBA00023015"/>
    </source>
</evidence>
<evidence type="ECO:0000313" key="12">
    <source>
        <dbReference type="EMBL" id="QPJ63558.1"/>
    </source>
</evidence>
<dbReference type="PROSITE" id="PS00717">
    <property type="entry name" value="SIGMA54_1"/>
    <property type="match status" value="1"/>
</dbReference>
<dbReference type="AlphaFoldDB" id="A0A7T0G1Z2"/>
<dbReference type="KEGG" id="nli:G3M70_17415"/>
<dbReference type="Pfam" id="PF04552">
    <property type="entry name" value="Sigma54_DBD"/>
    <property type="match status" value="1"/>
</dbReference>
<evidence type="ECO:0000259" key="10">
    <source>
        <dbReference type="Pfam" id="PF04552"/>
    </source>
</evidence>
<dbReference type="PRINTS" id="PR00045">
    <property type="entry name" value="SIGMA54FCT"/>
</dbReference>
<dbReference type="PANTHER" id="PTHR32248">
    <property type="entry name" value="RNA POLYMERASE SIGMA-54 FACTOR"/>
    <property type="match status" value="1"/>
</dbReference>
<organism evidence="12 13">
    <name type="scientific">Candidatus Nitronauta litoralis</name>
    <dbReference type="NCBI Taxonomy" id="2705533"/>
    <lineage>
        <taxon>Bacteria</taxon>
        <taxon>Pseudomonadati</taxon>
        <taxon>Nitrospinota/Tectimicrobiota group</taxon>
        <taxon>Nitrospinota</taxon>
        <taxon>Nitrospinia</taxon>
        <taxon>Nitrospinales</taxon>
        <taxon>Nitrospinaceae</taxon>
        <taxon>Candidatus Nitronauta</taxon>
    </lineage>
</organism>
<feature type="compositionally biased region" description="Acidic residues" evidence="9">
    <location>
        <begin position="52"/>
        <end position="70"/>
    </location>
</feature>
<dbReference type="Gene3D" id="1.10.10.1330">
    <property type="entry name" value="RNA polymerase sigma-54 factor, core-binding domain"/>
    <property type="match status" value="1"/>
</dbReference>
<dbReference type="GO" id="GO:0006352">
    <property type="term" value="P:DNA-templated transcription initiation"/>
    <property type="evidence" value="ECO:0007669"/>
    <property type="project" value="InterPro"/>
</dbReference>
<dbReference type="Pfam" id="PF00309">
    <property type="entry name" value="Sigma54_AID"/>
    <property type="match status" value="1"/>
</dbReference>
<evidence type="ECO:0000313" key="13">
    <source>
        <dbReference type="Proteomes" id="UP000594688"/>
    </source>
</evidence>
<dbReference type="PROSITE" id="PS00718">
    <property type="entry name" value="SIGMA54_2"/>
    <property type="match status" value="1"/>
</dbReference>
<feature type="region of interest" description="Disordered" evidence="9">
    <location>
        <begin position="52"/>
        <end position="110"/>
    </location>
</feature>
<keyword evidence="3" id="KW-0808">Transferase</keyword>
<evidence type="ECO:0000256" key="9">
    <source>
        <dbReference type="SAM" id="MobiDB-lite"/>
    </source>
</evidence>
<comment type="similarity">
    <text evidence="1">Belongs to the sigma-54 factor family.</text>
</comment>
<dbReference type="Pfam" id="PF04963">
    <property type="entry name" value="Sigma54_CBD"/>
    <property type="match status" value="1"/>
</dbReference>
<dbReference type="InterPro" id="IPR038709">
    <property type="entry name" value="RpoN_core-bd_sf"/>
</dbReference>
<accession>A0A7T0G1Z2</accession>
<feature type="domain" description="RNA polymerase sigma factor 54 DNA-binding" evidence="10">
    <location>
        <begin position="339"/>
        <end position="498"/>
    </location>
</feature>
<protein>
    <submittedName>
        <fullName evidence="12">RNA polymerase factor sigma-54</fullName>
    </submittedName>
</protein>
<dbReference type="PANTHER" id="PTHR32248:SF4">
    <property type="entry name" value="RNA POLYMERASE SIGMA-54 FACTOR"/>
    <property type="match status" value="1"/>
</dbReference>
<evidence type="ECO:0000259" key="11">
    <source>
        <dbReference type="Pfam" id="PF04963"/>
    </source>
</evidence>
<feature type="compositionally biased region" description="Basic and acidic residues" evidence="9">
    <location>
        <begin position="89"/>
        <end position="110"/>
    </location>
</feature>
<proteinExistence type="inferred from homology"/>
<keyword evidence="8" id="KW-0804">Transcription</keyword>
<evidence type="ECO:0000256" key="3">
    <source>
        <dbReference type="ARBA" id="ARBA00022679"/>
    </source>
</evidence>
<keyword evidence="7" id="KW-0238">DNA-binding</keyword>
<dbReference type="InterPro" id="IPR000394">
    <property type="entry name" value="RNA_pol_sigma_54"/>
</dbReference>
<keyword evidence="6" id="KW-0731">Sigma factor</keyword>
<evidence type="ECO:0000256" key="2">
    <source>
        <dbReference type="ARBA" id="ARBA00022478"/>
    </source>
</evidence>
<keyword evidence="2" id="KW-0240">DNA-directed RNA polymerase</keyword>
<evidence type="ECO:0000256" key="6">
    <source>
        <dbReference type="ARBA" id="ARBA00023082"/>
    </source>
</evidence>
<dbReference type="PROSITE" id="PS50044">
    <property type="entry name" value="SIGMA54_3"/>
    <property type="match status" value="1"/>
</dbReference>
<dbReference type="GO" id="GO:0016987">
    <property type="term" value="F:sigma factor activity"/>
    <property type="evidence" value="ECO:0007669"/>
    <property type="project" value="UniProtKB-KW"/>
</dbReference>
<gene>
    <name evidence="12" type="primary">rpoN</name>
    <name evidence="12" type="ORF">G3M70_17415</name>
</gene>